<dbReference type="STRING" id="1572751.PK98_12505"/>
<keyword evidence="3" id="KW-0804">Transcription</keyword>
<dbReference type="CDD" id="cd07377">
    <property type="entry name" value="WHTH_GntR"/>
    <property type="match status" value="1"/>
</dbReference>
<dbReference type="Pfam" id="PF07729">
    <property type="entry name" value="FCD"/>
    <property type="match status" value="1"/>
</dbReference>
<dbReference type="InterPro" id="IPR036390">
    <property type="entry name" value="WH_DNA-bd_sf"/>
</dbReference>
<dbReference type="Pfam" id="PF00392">
    <property type="entry name" value="GntR"/>
    <property type="match status" value="1"/>
</dbReference>
<sequence>MQGGVPGRRDRLYQELARTLMADFGAAGHKPGDRLPPERELSQRYDVSRPTVREALIALEVQGLIEVRIGSGAYLKALPDDDAPATFAVSAFEVTEARLLVEPEVAGLAAAQIDRQELAQLAALVDGIAQENARHAGTESADREFHLLIARASRNAALLRIVEDLWTLRAASPETALLYAKARAANIQPVVEEHTAILRALEAGDATASRAAMRAHLNAVLDSLLFATEERAIEEARRASRSRKARIAHTID</sequence>
<evidence type="ECO:0000256" key="2">
    <source>
        <dbReference type="ARBA" id="ARBA00023125"/>
    </source>
</evidence>
<accession>A0A0B2BYP9</accession>
<dbReference type="PRINTS" id="PR00035">
    <property type="entry name" value="HTHGNTR"/>
</dbReference>
<dbReference type="InterPro" id="IPR008920">
    <property type="entry name" value="TF_FadR/GntR_C"/>
</dbReference>
<dbReference type="SMART" id="SM00345">
    <property type="entry name" value="HTH_GNTR"/>
    <property type="match status" value="1"/>
</dbReference>
<dbReference type="Gene3D" id="1.20.120.530">
    <property type="entry name" value="GntR ligand-binding domain-like"/>
    <property type="match status" value="1"/>
</dbReference>
<comment type="caution">
    <text evidence="5">The sequence shown here is derived from an EMBL/GenBank/DDBJ whole genome shotgun (WGS) entry which is preliminary data.</text>
</comment>
<keyword evidence="2" id="KW-0238">DNA-binding</keyword>
<dbReference type="PANTHER" id="PTHR43537:SF5">
    <property type="entry name" value="UXU OPERON TRANSCRIPTIONAL REGULATOR"/>
    <property type="match status" value="1"/>
</dbReference>
<keyword evidence="1" id="KW-0805">Transcription regulation</keyword>
<dbReference type="PROSITE" id="PS50949">
    <property type="entry name" value="HTH_GNTR"/>
    <property type="match status" value="1"/>
</dbReference>
<dbReference type="PANTHER" id="PTHR43537">
    <property type="entry name" value="TRANSCRIPTIONAL REGULATOR, GNTR FAMILY"/>
    <property type="match status" value="1"/>
</dbReference>
<dbReference type="Gene3D" id="1.10.10.10">
    <property type="entry name" value="Winged helix-like DNA-binding domain superfamily/Winged helix DNA-binding domain"/>
    <property type="match status" value="1"/>
</dbReference>
<dbReference type="EMBL" id="JTDN01000002">
    <property type="protein sequence ID" value="KHL25127.1"/>
    <property type="molecule type" value="Genomic_DNA"/>
</dbReference>
<dbReference type="InterPro" id="IPR000524">
    <property type="entry name" value="Tscrpt_reg_HTH_GntR"/>
</dbReference>
<evidence type="ECO:0000256" key="3">
    <source>
        <dbReference type="ARBA" id="ARBA00023163"/>
    </source>
</evidence>
<protein>
    <submittedName>
        <fullName evidence="5">GntR family transcriptional regulator</fullName>
    </submittedName>
</protein>
<dbReference type="InterPro" id="IPR011711">
    <property type="entry name" value="GntR_C"/>
</dbReference>
<evidence type="ECO:0000259" key="4">
    <source>
        <dbReference type="PROSITE" id="PS50949"/>
    </source>
</evidence>
<dbReference type="AlphaFoldDB" id="A0A0B2BYP9"/>
<dbReference type="SUPFAM" id="SSF48008">
    <property type="entry name" value="GntR ligand-binding domain-like"/>
    <property type="match status" value="1"/>
</dbReference>
<reference evidence="5 6" key="1">
    <citation type="submission" date="2014-11" db="EMBL/GenBank/DDBJ databases">
        <title>Draft genome sequence of Kirrobacter mercurialis.</title>
        <authorList>
            <person name="Coil D.A."/>
            <person name="Eisen J.A."/>
        </authorList>
    </citation>
    <scope>NUCLEOTIDE SEQUENCE [LARGE SCALE GENOMIC DNA]</scope>
    <source>
        <strain evidence="5 6">Coronado</strain>
    </source>
</reference>
<evidence type="ECO:0000313" key="5">
    <source>
        <dbReference type="EMBL" id="KHL25127.1"/>
    </source>
</evidence>
<feature type="domain" description="HTH gntR-type" evidence="4">
    <location>
        <begin position="10"/>
        <end position="78"/>
    </location>
</feature>
<organism evidence="5 6">
    <name type="scientific">Croceibacterium mercuriale</name>
    <dbReference type="NCBI Taxonomy" id="1572751"/>
    <lineage>
        <taxon>Bacteria</taxon>
        <taxon>Pseudomonadati</taxon>
        <taxon>Pseudomonadota</taxon>
        <taxon>Alphaproteobacteria</taxon>
        <taxon>Sphingomonadales</taxon>
        <taxon>Erythrobacteraceae</taxon>
        <taxon>Croceibacterium</taxon>
    </lineage>
</organism>
<dbReference type="GO" id="GO:0003677">
    <property type="term" value="F:DNA binding"/>
    <property type="evidence" value="ECO:0007669"/>
    <property type="project" value="UniProtKB-KW"/>
</dbReference>
<dbReference type="SUPFAM" id="SSF46785">
    <property type="entry name" value="Winged helix' DNA-binding domain"/>
    <property type="match status" value="1"/>
</dbReference>
<dbReference type="SMART" id="SM00895">
    <property type="entry name" value="FCD"/>
    <property type="match status" value="1"/>
</dbReference>
<name>A0A0B2BYP9_9SPHN</name>
<proteinExistence type="predicted"/>
<dbReference type="GO" id="GO:0003700">
    <property type="term" value="F:DNA-binding transcription factor activity"/>
    <property type="evidence" value="ECO:0007669"/>
    <property type="project" value="InterPro"/>
</dbReference>
<dbReference type="Proteomes" id="UP000030988">
    <property type="component" value="Unassembled WGS sequence"/>
</dbReference>
<evidence type="ECO:0000313" key="6">
    <source>
        <dbReference type="Proteomes" id="UP000030988"/>
    </source>
</evidence>
<keyword evidence="6" id="KW-1185">Reference proteome</keyword>
<gene>
    <name evidence="5" type="ORF">PK98_12505</name>
</gene>
<dbReference type="InterPro" id="IPR036388">
    <property type="entry name" value="WH-like_DNA-bd_sf"/>
</dbReference>
<evidence type="ECO:0000256" key="1">
    <source>
        <dbReference type="ARBA" id="ARBA00023015"/>
    </source>
</evidence>